<reference evidence="1 2" key="1">
    <citation type="submission" date="2015-11" db="EMBL/GenBank/DDBJ databases">
        <title>Genomic Taxonomy of the Vibrionaceae.</title>
        <authorList>
            <person name="Gomez-Gil B."/>
            <person name="Enciso-Ibarra J."/>
        </authorList>
    </citation>
    <scope>NUCLEOTIDE SEQUENCE [LARGE SCALE GENOMIC DNA]</scope>
    <source>
        <strain evidence="1 2">CAIM 912</strain>
    </source>
</reference>
<dbReference type="STRING" id="294935.ATN88_11800"/>
<dbReference type="InterPro" id="IPR021352">
    <property type="entry name" value="DUF2971"/>
</dbReference>
<sequence length="235" mass="26711">MNDDMEVLWTYRAVEGIVKKYRQSVDCPRTSFAFENLLSSLNANHQHAYIASFSADSDLLSQWRGYADDGFGVSIGFEIEYDRLDQLPNVGLYPVDYDLSTLLNLVTEQCEKIVSLYGNSPSLDDIHRVMTKVIYEIVSSSFVCKNPAFIEEKEARLVHTPTVDSIKFEDALSDIKYRVVCGSIASYFTFGFFPNEVKSITLGPKCRCNKEELKLFLRQSGYPHVLINDSSSSYR</sequence>
<keyword evidence="2" id="KW-1185">Reference proteome</keyword>
<comment type="caution">
    <text evidence="1">The sequence shown here is derived from an EMBL/GenBank/DDBJ whole genome shotgun (WGS) entry which is preliminary data.</text>
</comment>
<gene>
    <name evidence="1" type="ORF">ATN88_11800</name>
</gene>
<dbReference type="Pfam" id="PF11185">
    <property type="entry name" value="DUF2971"/>
    <property type="match status" value="1"/>
</dbReference>
<evidence type="ECO:0000313" key="2">
    <source>
        <dbReference type="Proteomes" id="UP000070529"/>
    </source>
</evidence>
<accession>A0A135I3B0</accession>
<organism evidence="1 2">
    <name type="scientific">Enterovibrio coralii</name>
    <dbReference type="NCBI Taxonomy" id="294935"/>
    <lineage>
        <taxon>Bacteria</taxon>
        <taxon>Pseudomonadati</taxon>
        <taxon>Pseudomonadota</taxon>
        <taxon>Gammaproteobacteria</taxon>
        <taxon>Vibrionales</taxon>
        <taxon>Vibrionaceae</taxon>
        <taxon>Enterovibrio</taxon>
    </lineage>
</organism>
<dbReference type="Proteomes" id="UP000070529">
    <property type="component" value="Unassembled WGS sequence"/>
</dbReference>
<protein>
    <recommendedName>
        <fullName evidence="3">DUF2971 domain-containing protein</fullName>
    </recommendedName>
</protein>
<dbReference type="EMBL" id="LNTY01000059">
    <property type="protein sequence ID" value="KXF79930.1"/>
    <property type="molecule type" value="Genomic_DNA"/>
</dbReference>
<dbReference type="AlphaFoldDB" id="A0A135I3B0"/>
<name>A0A135I3B0_9GAMM</name>
<evidence type="ECO:0000313" key="1">
    <source>
        <dbReference type="EMBL" id="KXF79930.1"/>
    </source>
</evidence>
<evidence type="ECO:0008006" key="3">
    <source>
        <dbReference type="Google" id="ProtNLM"/>
    </source>
</evidence>
<proteinExistence type="predicted"/>